<gene>
    <name evidence="6" type="ORF">MNBD_ALPHA02-1399</name>
</gene>
<dbReference type="PANTHER" id="PTHR13767">
    <property type="entry name" value="TRNA-PSEUDOURIDINE SYNTHASE"/>
    <property type="match status" value="1"/>
</dbReference>
<dbReference type="EC" id="5.4.99.25" evidence="1"/>
<keyword evidence="3 6" id="KW-0413">Isomerase</keyword>
<evidence type="ECO:0000256" key="2">
    <source>
        <dbReference type="ARBA" id="ARBA00022694"/>
    </source>
</evidence>
<feature type="domain" description="tRNA pseudouridylate synthase B C-terminal" evidence="5">
    <location>
        <begin position="180"/>
        <end position="234"/>
    </location>
</feature>
<dbReference type="SUPFAM" id="SSF55120">
    <property type="entry name" value="Pseudouridine synthase"/>
    <property type="match status" value="1"/>
</dbReference>
<proteinExistence type="inferred from homology"/>
<dbReference type="GO" id="GO:1990481">
    <property type="term" value="P:mRNA pseudouridine synthesis"/>
    <property type="evidence" value="ECO:0007669"/>
    <property type="project" value="TreeGrafter"/>
</dbReference>
<organism evidence="6">
    <name type="scientific">hydrothermal vent metagenome</name>
    <dbReference type="NCBI Taxonomy" id="652676"/>
    <lineage>
        <taxon>unclassified sequences</taxon>
        <taxon>metagenomes</taxon>
        <taxon>ecological metagenomes</taxon>
    </lineage>
</organism>
<dbReference type="GO" id="GO:0006400">
    <property type="term" value="P:tRNA modification"/>
    <property type="evidence" value="ECO:0007669"/>
    <property type="project" value="TreeGrafter"/>
</dbReference>
<dbReference type="Gene3D" id="3.30.2350.10">
    <property type="entry name" value="Pseudouridine synthase"/>
    <property type="match status" value="1"/>
</dbReference>
<dbReference type="NCBIfam" id="TIGR00431">
    <property type="entry name" value="TruB"/>
    <property type="match status" value="1"/>
</dbReference>
<sequence length="302" mass="32785">MGRKRKGIKLDGWLAIDKPLAMGSTQVVGKCRWLTKAQKVGHGGTLDPLATGILPIAFGEATKTIPFIMDARKTYDFTVTFGEARATDDAEGAVTATSDNRPMQDDILTALPDFIGRITQTPPIYSAVKIDGRRAYDLARAGEEVTIKSREVDVYGLELLSFDGEQAMLRVHCGKGTYVRSLARDLAVKLGTVGYVSALRRTRVGPFDLTMSISLEKLEDISHSAPPEEWILPVVTVLDDILALAVTEEEARLLSHGQRLAVSDPLAAGIIRVMTGKRLVALCDVEITPAGSILKPVRVFNI</sequence>
<dbReference type="HAMAP" id="MF_01080">
    <property type="entry name" value="TruB_bact"/>
    <property type="match status" value="1"/>
</dbReference>
<feature type="domain" description="Pseudouridine synthase II N-terminal" evidence="4">
    <location>
        <begin position="32"/>
        <end position="179"/>
    </location>
</feature>
<dbReference type="Pfam" id="PF01509">
    <property type="entry name" value="TruB_N"/>
    <property type="match status" value="1"/>
</dbReference>
<dbReference type="InterPro" id="IPR032819">
    <property type="entry name" value="TruB_C"/>
</dbReference>
<dbReference type="InterPro" id="IPR014780">
    <property type="entry name" value="tRNA_psdUridine_synth_TruB"/>
</dbReference>
<dbReference type="CDD" id="cd02573">
    <property type="entry name" value="PseudoU_synth_EcTruB"/>
    <property type="match status" value="1"/>
</dbReference>
<name>A0A3B0RBW1_9ZZZZ</name>
<evidence type="ECO:0000259" key="4">
    <source>
        <dbReference type="Pfam" id="PF01509"/>
    </source>
</evidence>
<reference evidence="6" key="1">
    <citation type="submission" date="2018-06" db="EMBL/GenBank/DDBJ databases">
        <authorList>
            <person name="Zhirakovskaya E."/>
        </authorList>
    </citation>
    <scope>NUCLEOTIDE SEQUENCE</scope>
</reference>
<dbReference type="Pfam" id="PF16198">
    <property type="entry name" value="TruB_C_2"/>
    <property type="match status" value="1"/>
</dbReference>
<dbReference type="InterPro" id="IPR020103">
    <property type="entry name" value="PsdUridine_synth_cat_dom_sf"/>
</dbReference>
<protein>
    <recommendedName>
        <fullName evidence="1">tRNA pseudouridine(55) synthase</fullName>
        <ecNumber evidence="1">5.4.99.25</ecNumber>
    </recommendedName>
</protein>
<dbReference type="InterPro" id="IPR002501">
    <property type="entry name" value="PsdUridine_synth_N"/>
</dbReference>
<dbReference type="PANTHER" id="PTHR13767:SF2">
    <property type="entry name" value="PSEUDOURIDYLATE SYNTHASE TRUB1"/>
    <property type="match status" value="1"/>
</dbReference>
<dbReference type="AlphaFoldDB" id="A0A3B0RBW1"/>
<evidence type="ECO:0000259" key="5">
    <source>
        <dbReference type="Pfam" id="PF16198"/>
    </source>
</evidence>
<evidence type="ECO:0000313" key="6">
    <source>
        <dbReference type="EMBL" id="VAV89057.1"/>
    </source>
</evidence>
<dbReference type="EMBL" id="UOED01000042">
    <property type="protein sequence ID" value="VAV89057.1"/>
    <property type="molecule type" value="Genomic_DNA"/>
</dbReference>
<accession>A0A3B0RBW1</accession>
<keyword evidence="2" id="KW-0819">tRNA processing</keyword>
<evidence type="ECO:0000256" key="1">
    <source>
        <dbReference type="ARBA" id="ARBA00012787"/>
    </source>
</evidence>
<dbReference type="GO" id="GO:0160148">
    <property type="term" value="F:tRNA pseudouridine(55) synthase activity"/>
    <property type="evidence" value="ECO:0007669"/>
    <property type="project" value="UniProtKB-EC"/>
</dbReference>
<dbReference type="GO" id="GO:0003723">
    <property type="term" value="F:RNA binding"/>
    <property type="evidence" value="ECO:0007669"/>
    <property type="project" value="InterPro"/>
</dbReference>
<evidence type="ECO:0000256" key="3">
    <source>
        <dbReference type="ARBA" id="ARBA00023235"/>
    </source>
</evidence>